<name>A0AAU7VNV1_9FIRM</name>
<dbReference type="Gene3D" id="3.20.20.140">
    <property type="entry name" value="Metal-dependent hydrolases"/>
    <property type="match status" value="1"/>
</dbReference>
<dbReference type="SUPFAM" id="SSF51338">
    <property type="entry name" value="Composite domain of metallo-dependent hydrolases"/>
    <property type="match status" value="1"/>
</dbReference>
<dbReference type="PANTHER" id="PTHR43135">
    <property type="entry name" value="ALPHA-D-RIBOSE 1-METHYLPHOSPHONATE 5-TRIPHOSPHATE DIPHOSPHATASE"/>
    <property type="match status" value="1"/>
</dbReference>
<dbReference type="EMBL" id="CP158367">
    <property type="protein sequence ID" value="XBX75591.1"/>
    <property type="molecule type" value="Genomic_DNA"/>
</dbReference>
<dbReference type="Pfam" id="PF01979">
    <property type="entry name" value="Amidohydro_1"/>
    <property type="match status" value="1"/>
</dbReference>
<dbReference type="InterPro" id="IPR051781">
    <property type="entry name" value="Metallo-dep_Hydrolase"/>
</dbReference>
<protein>
    <submittedName>
        <fullName evidence="2">Amidohydrolase</fullName>
    </submittedName>
</protein>
<dbReference type="GO" id="GO:0016810">
    <property type="term" value="F:hydrolase activity, acting on carbon-nitrogen (but not peptide) bonds"/>
    <property type="evidence" value="ECO:0007669"/>
    <property type="project" value="InterPro"/>
</dbReference>
<accession>A0AAU7VNV1</accession>
<dbReference type="InterPro" id="IPR011059">
    <property type="entry name" value="Metal-dep_hydrolase_composite"/>
</dbReference>
<gene>
    <name evidence="2" type="ORF">PRVXT_000730</name>
</gene>
<dbReference type="AlphaFoldDB" id="A0AAU7VNV1"/>
<reference evidence="2" key="1">
    <citation type="journal article" date="2013" name="Extremophiles">
        <title>Proteinivorax tanatarense gen. nov., sp. nov., an anaerobic, haloalkaliphilic, proteolytic bacterium isolated from a decaying algal bloom, and proposal of Proteinivoraceae fam. nov.</title>
        <authorList>
            <person name="Kevbrin V."/>
            <person name="Boltyanskaya Y."/>
            <person name="Zhilina T."/>
            <person name="Kolganova T."/>
            <person name="Lavrentjeva E."/>
            <person name="Kuznetsov B."/>
        </authorList>
    </citation>
    <scope>NUCLEOTIDE SEQUENCE</scope>
    <source>
        <strain evidence="2">Z-910T</strain>
    </source>
</reference>
<dbReference type="SUPFAM" id="SSF51556">
    <property type="entry name" value="Metallo-dependent hydrolases"/>
    <property type="match status" value="1"/>
</dbReference>
<dbReference type="CDD" id="cd01309">
    <property type="entry name" value="Met_dep_hydrolase_C"/>
    <property type="match status" value="1"/>
</dbReference>
<organism evidence="2">
    <name type="scientific">Proteinivorax tanatarense</name>
    <dbReference type="NCBI Taxonomy" id="1260629"/>
    <lineage>
        <taxon>Bacteria</taxon>
        <taxon>Bacillati</taxon>
        <taxon>Bacillota</taxon>
        <taxon>Clostridia</taxon>
        <taxon>Eubacteriales</taxon>
        <taxon>Proteinivoracaceae</taxon>
        <taxon>Proteinivorax</taxon>
    </lineage>
</organism>
<evidence type="ECO:0000313" key="2">
    <source>
        <dbReference type="EMBL" id="XBX75591.1"/>
    </source>
</evidence>
<dbReference type="PANTHER" id="PTHR43135:SF3">
    <property type="entry name" value="ALPHA-D-RIBOSE 1-METHYLPHOSPHONATE 5-TRIPHOSPHATE DIPHOSPHATASE"/>
    <property type="match status" value="1"/>
</dbReference>
<dbReference type="InterPro" id="IPR032466">
    <property type="entry name" value="Metal_Hydrolase"/>
</dbReference>
<sequence>MTVNNKVYTALINGKVNTAETKQPVEGGVLIEGDKIIAIGKFDIPKGCNVVDLNGDSVFPGFIDPHTHIGLNEQAKGPVGVDVNEATNPVTAEVFALDGIYPSDSAFKEALAAGITSSMVVPGSANIFGGVGTAIKHYSKDNLVSSLVIKKYAGMKAALGENPKRNYGSKKTSPSTRMGSAAIMRQWLIKAKEYSDKKKQAENDPEKMPTTDLKLENLSKVINKEMPLKIHAHRADDIATALRVAKEFSLKITLEHGSEAHLIVDHVKKYPFPVIVGPSLGVPSKVETKNKSLKGVKILSDAGLNVALTTDHPVLPIYRLLHAAALVVKEGVDEFTALQMITINSAKILGLESRIGSIAVGKDADLTVYNGHPFDFLSKCRYTFVNGKKVYEA</sequence>
<reference evidence="2" key="2">
    <citation type="submission" date="2024-06" db="EMBL/GenBank/DDBJ databases">
        <authorList>
            <person name="Petrova K.O."/>
            <person name="Toshchakov S.V."/>
            <person name="Boltjanskaja Y.V."/>
            <person name="Kevbrin V."/>
        </authorList>
    </citation>
    <scope>NUCLEOTIDE SEQUENCE</scope>
    <source>
        <strain evidence="2">Z-910T</strain>
    </source>
</reference>
<feature type="domain" description="Amidohydrolase-related" evidence="1">
    <location>
        <begin position="58"/>
        <end position="389"/>
    </location>
</feature>
<dbReference type="InterPro" id="IPR006680">
    <property type="entry name" value="Amidohydro-rel"/>
</dbReference>
<dbReference type="RefSeq" id="WP_350344334.1">
    <property type="nucleotide sequence ID" value="NZ_CP158367.1"/>
</dbReference>
<proteinExistence type="predicted"/>
<evidence type="ECO:0000259" key="1">
    <source>
        <dbReference type="Pfam" id="PF01979"/>
    </source>
</evidence>